<dbReference type="PANTHER" id="PTHR10381:SF50">
    <property type="entry name" value="ATP-DEPENDENT CLP PROTEASE PROTEOLYTIC SUBUNIT 3, CHLOROPLASTIC"/>
    <property type="match status" value="1"/>
</dbReference>
<dbReference type="InterPro" id="IPR001907">
    <property type="entry name" value="ClpP"/>
</dbReference>
<dbReference type="Gene3D" id="3.90.226.10">
    <property type="entry name" value="2-enoyl-CoA Hydratase, Chain A, domain 1"/>
    <property type="match status" value="1"/>
</dbReference>
<sequence>MEAVSSLSSLLPSSIFSSSKPFALTFSHGVSLCPIPRYYSAALATPSLTPQRSIVGKTRDSLATSGRRTLSEGWDLSRTVAVSSRMPKLDEMDPTNMLLRQRIVFLGSQVDIELADLIISQLLFLDAEDQKTDIKLLISSPGGSTTAGMAIYDAMKLCKAMFPLCAWGLRHQWLPLYWPVELKGRDFACQILKL</sequence>
<dbReference type="GO" id="GO:0009368">
    <property type="term" value="C:endopeptidase Clp complex"/>
    <property type="evidence" value="ECO:0007669"/>
    <property type="project" value="TreeGrafter"/>
</dbReference>
<dbReference type="GO" id="GO:0006515">
    <property type="term" value="P:protein quality control for misfolded or incompletely synthesized proteins"/>
    <property type="evidence" value="ECO:0007669"/>
    <property type="project" value="TreeGrafter"/>
</dbReference>
<proteinExistence type="inferred from homology"/>
<dbReference type="GO" id="GO:0004176">
    <property type="term" value="F:ATP-dependent peptidase activity"/>
    <property type="evidence" value="ECO:0007669"/>
    <property type="project" value="InterPro"/>
</dbReference>
<dbReference type="GO" id="GO:0004252">
    <property type="term" value="F:serine-type endopeptidase activity"/>
    <property type="evidence" value="ECO:0007669"/>
    <property type="project" value="InterPro"/>
</dbReference>
<protein>
    <recommendedName>
        <fullName evidence="2">ATP-dependent Clp protease proteolytic subunit</fullName>
    </recommendedName>
</protein>
<accession>A0A835UCJ6</accession>
<gene>
    <name evidence="3" type="ORF">HPP92_024021</name>
</gene>
<dbReference type="InterPro" id="IPR023562">
    <property type="entry name" value="ClpP/TepA"/>
</dbReference>
<dbReference type="EMBL" id="JADCNM010000013">
    <property type="protein sequence ID" value="KAG0456233.1"/>
    <property type="molecule type" value="Genomic_DNA"/>
</dbReference>
<dbReference type="Pfam" id="PF00574">
    <property type="entry name" value="CLP_protease"/>
    <property type="match status" value="1"/>
</dbReference>
<comment type="similarity">
    <text evidence="1 2">Belongs to the peptidase S14 family.</text>
</comment>
<evidence type="ECO:0000256" key="1">
    <source>
        <dbReference type="ARBA" id="ARBA00007039"/>
    </source>
</evidence>
<dbReference type="Proteomes" id="UP000639772">
    <property type="component" value="Chromosome 13"/>
</dbReference>
<dbReference type="GO" id="GO:0009536">
    <property type="term" value="C:plastid"/>
    <property type="evidence" value="ECO:0007669"/>
    <property type="project" value="UniProtKB-ARBA"/>
</dbReference>
<reference evidence="3 4" key="1">
    <citation type="journal article" date="2020" name="Nat. Food">
        <title>A phased Vanilla planifolia genome enables genetic improvement of flavour and production.</title>
        <authorList>
            <person name="Hasing T."/>
            <person name="Tang H."/>
            <person name="Brym M."/>
            <person name="Khazi F."/>
            <person name="Huang T."/>
            <person name="Chambers A.H."/>
        </authorList>
    </citation>
    <scope>NUCLEOTIDE SEQUENCE [LARGE SCALE GENOMIC DNA]</scope>
    <source>
        <tissue evidence="3">Leaf</tissue>
    </source>
</reference>
<evidence type="ECO:0000256" key="2">
    <source>
        <dbReference type="RuleBase" id="RU003567"/>
    </source>
</evidence>
<dbReference type="PANTHER" id="PTHR10381">
    <property type="entry name" value="ATP-DEPENDENT CLP PROTEASE PROTEOLYTIC SUBUNIT"/>
    <property type="match status" value="1"/>
</dbReference>
<evidence type="ECO:0000313" key="4">
    <source>
        <dbReference type="Proteomes" id="UP000639772"/>
    </source>
</evidence>
<organism evidence="3 4">
    <name type="scientific">Vanilla planifolia</name>
    <name type="common">Vanilla</name>
    <dbReference type="NCBI Taxonomy" id="51239"/>
    <lineage>
        <taxon>Eukaryota</taxon>
        <taxon>Viridiplantae</taxon>
        <taxon>Streptophyta</taxon>
        <taxon>Embryophyta</taxon>
        <taxon>Tracheophyta</taxon>
        <taxon>Spermatophyta</taxon>
        <taxon>Magnoliopsida</taxon>
        <taxon>Liliopsida</taxon>
        <taxon>Asparagales</taxon>
        <taxon>Orchidaceae</taxon>
        <taxon>Vanilloideae</taxon>
        <taxon>Vanilleae</taxon>
        <taxon>Vanilla</taxon>
    </lineage>
</organism>
<dbReference type="SUPFAM" id="SSF52096">
    <property type="entry name" value="ClpP/crotonase"/>
    <property type="match status" value="1"/>
</dbReference>
<name>A0A835UCJ6_VANPL</name>
<dbReference type="CDD" id="cd07017">
    <property type="entry name" value="S14_ClpP_2"/>
    <property type="match status" value="1"/>
</dbReference>
<comment type="caution">
    <text evidence="3">The sequence shown here is derived from an EMBL/GenBank/DDBJ whole genome shotgun (WGS) entry which is preliminary data.</text>
</comment>
<dbReference type="GO" id="GO:0051117">
    <property type="term" value="F:ATPase binding"/>
    <property type="evidence" value="ECO:0007669"/>
    <property type="project" value="TreeGrafter"/>
</dbReference>
<evidence type="ECO:0000313" key="3">
    <source>
        <dbReference type="EMBL" id="KAG0456233.1"/>
    </source>
</evidence>
<dbReference type="OrthoDB" id="784676at2759"/>
<dbReference type="AlphaFoldDB" id="A0A835UCJ6"/>
<dbReference type="PRINTS" id="PR00127">
    <property type="entry name" value="CLPPROTEASEP"/>
</dbReference>
<dbReference type="InterPro" id="IPR029045">
    <property type="entry name" value="ClpP/crotonase-like_dom_sf"/>
</dbReference>